<feature type="domain" description="VOC" evidence="4">
    <location>
        <begin position="4"/>
        <end position="133"/>
    </location>
</feature>
<dbReference type="GO" id="GO:0046677">
    <property type="term" value="P:response to antibiotic"/>
    <property type="evidence" value="ECO:0007669"/>
    <property type="project" value="UniProtKB-KW"/>
</dbReference>
<accession>A0A9X0RDM2</accession>
<evidence type="ECO:0000313" key="5">
    <source>
        <dbReference type="EMBL" id="MBC5852910.1"/>
    </source>
</evidence>
<evidence type="ECO:0000259" key="4">
    <source>
        <dbReference type="PROSITE" id="PS51819"/>
    </source>
</evidence>
<evidence type="ECO:0000256" key="3">
    <source>
        <dbReference type="ARBA" id="ARBA00023251"/>
    </source>
</evidence>
<evidence type="ECO:0000256" key="2">
    <source>
        <dbReference type="ARBA" id="ARBA00021572"/>
    </source>
</evidence>
<dbReference type="RefSeq" id="WP_187027123.1">
    <property type="nucleotide sequence ID" value="NZ_JACRUP010000021.1"/>
</dbReference>
<protein>
    <recommendedName>
        <fullName evidence="2">Bleomycin resistance protein</fullName>
    </recommendedName>
</protein>
<evidence type="ECO:0000313" key="6">
    <source>
        <dbReference type="Proteomes" id="UP000615796"/>
    </source>
</evidence>
<organism evidence="5 6">
    <name type="scientific">Vibrio metschnikovii</name>
    <dbReference type="NCBI Taxonomy" id="28172"/>
    <lineage>
        <taxon>Bacteria</taxon>
        <taxon>Pseudomonadati</taxon>
        <taxon>Pseudomonadota</taxon>
        <taxon>Gammaproteobacteria</taxon>
        <taxon>Vibrionales</taxon>
        <taxon>Vibrionaceae</taxon>
        <taxon>Vibrio</taxon>
    </lineage>
</organism>
<gene>
    <name evidence="5" type="ORF">H8Q88_18670</name>
</gene>
<evidence type="ECO:0000256" key="1">
    <source>
        <dbReference type="ARBA" id="ARBA00011051"/>
    </source>
</evidence>
<proteinExistence type="inferred from homology"/>
<dbReference type="SUPFAM" id="SSF54593">
    <property type="entry name" value="Glyoxalase/Bleomycin resistance protein/Dihydroxybiphenyl dioxygenase"/>
    <property type="match status" value="1"/>
</dbReference>
<keyword evidence="3" id="KW-0046">Antibiotic resistance</keyword>
<comment type="similarity">
    <text evidence="1">Belongs to the bleomycin resistance protein family.</text>
</comment>
<dbReference type="EMBL" id="JACRUP010000021">
    <property type="protein sequence ID" value="MBC5852910.1"/>
    <property type="molecule type" value="Genomic_DNA"/>
</dbReference>
<keyword evidence="6" id="KW-1185">Reference proteome</keyword>
<comment type="caution">
    <text evidence="5">The sequence shown here is derived from an EMBL/GenBank/DDBJ whole genome shotgun (WGS) entry which is preliminary data.</text>
</comment>
<sequence>MDEYWNPMVPELSVSNFTTSLRFYCEILGFKIRNQRNNPDFAYLELEKVQIMLEQIHDEAWVTDSLVAPFGRGVNFQIELSDISSIYERIQAADIKLFKELKETWYDIGEILSGQKEFLIQDPDGYLLRFTEYLGEKSKS</sequence>
<dbReference type="InterPro" id="IPR000335">
    <property type="entry name" value="Bleomycin-R"/>
</dbReference>
<dbReference type="InterPro" id="IPR004360">
    <property type="entry name" value="Glyas_Fos-R_dOase_dom"/>
</dbReference>
<name>A0A9X0RDM2_VIBME</name>
<dbReference type="InterPro" id="IPR029068">
    <property type="entry name" value="Glyas_Bleomycin-R_OHBP_Dase"/>
</dbReference>
<dbReference type="Pfam" id="PF00903">
    <property type="entry name" value="Glyoxalase"/>
    <property type="match status" value="1"/>
</dbReference>
<dbReference type="PROSITE" id="PS51819">
    <property type="entry name" value="VOC"/>
    <property type="match status" value="1"/>
</dbReference>
<dbReference type="InterPro" id="IPR037523">
    <property type="entry name" value="VOC_core"/>
</dbReference>
<dbReference type="Gene3D" id="3.10.180.10">
    <property type="entry name" value="2,3-Dihydroxybiphenyl 1,2-Dioxygenase, domain 1"/>
    <property type="match status" value="1"/>
</dbReference>
<dbReference type="Proteomes" id="UP000615796">
    <property type="component" value="Unassembled WGS sequence"/>
</dbReference>
<dbReference type="CDD" id="cd08349">
    <property type="entry name" value="BLMA_like"/>
    <property type="match status" value="1"/>
</dbReference>
<dbReference type="AlphaFoldDB" id="A0A9X0RDM2"/>
<reference evidence="5" key="1">
    <citation type="submission" date="2020-08" db="EMBL/GenBank/DDBJ databases">
        <title>Genome Sequencing and Pan-Genome Analysis of Migratory bird Vibrio Strains, Inner Mongolia.</title>
        <authorList>
            <person name="Zheng L."/>
        </authorList>
    </citation>
    <scope>NUCLEOTIDE SEQUENCE</scope>
    <source>
        <strain evidence="5">M13F</strain>
    </source>
</reference>